<dbReference type="GO" id="GO:0003677">
    <property type="term" value="F:DNA binding"/>
    <property type="evidence" value="ECO:0007669"/>
    <property type="project" value="UniProtKB-KW"/>
</dbReference>
<organism evidence="6 7">
    <name type="scientific">Daucus carota subsp. sativus</name>
    <name type="common">Carrot</name>
    <dbReference type="NCBI Taxonomy" id="79200"/>
    <lineage>
        <taxon>Eukaryota</taxon>
        <taxon>Viridiplantae</taxon>
        <taxon>Streptophyta</taxon>
        <taxon>Embryophyta</taxon>
        <taxon>Tracheophyta</taxon>
        <taxon>Spermatophyta</taxon>
        <taxon>Magnoliopsida</taxon>
        <taxon>eudicotyledons</taxon>
        <taxon>Gunneridae</taxon>
        <taxon>Pentapetalae</taxon>
        <taxon>asterids</taxon>
        <taxon>campanulids</taxon>
        <taxon>Apiales</taxon>
        <taxon>Apiaceae</taxon>
        <taxon>Apioideae</taxon>
        <taxon>Scandiceae</taxon>
        <taxon>Daucinae</taxon>
        <taxon>Daucus</taxon>
        <taxon>Daucus sect. Daucus</taxon>
    </lineage>
</organism>
<keyword evidence="5" id="KW-0539">Nucleus</keyword>
<reference evidence="6" key="2">
    <citation type="submission" date="2022-03" db="EMBL/GenBank/DDBJ databases">
        <title>Draft title - Genomic analysis of global carrot germplasm unveils the trajectory of domestication and the origin of high carotenoid orange carrot.</title>
        <authorList>
            <person name="Iorizzo M."/>
            <person name="Ellison S."/>
            <person name="Senalik D."/>
            <person name="Macko-Podgorni A."/>
            <person name="Grzebelus D."/>
            <person name="Bostan H."/>
            <person name="Rolling W."/>
            <person name="Curaba J."/>
            <person name="Simon P."/>
        </authorList>
    </citation>
    <scope>NUCLEOTIDE SEQUENCE</scope>
    <source>
        <tissue evidence="6">Leaf</tissue>
    </source>
</reference>
<sequence>MECSGVIVEKFMKFLTADDTKKDEMKVSTEILRKYGSRIQPSFFLKFRNGYEKTVVFNEETGTFYGLFSIFYDFNLEGGEMLLFEFNGSRDFNVFVIGKDLREIEYPNIVHYMQKKRPRVVSVRNGGLKFVHIVRDEDPLFDECEPPYSFKKALPMLPGYQSFIFSNGKKIVGGYNHGREKFHSLRKFCAIVGLENFREFNVVLFSYEENGVSTVSVFDDLFVEFIFPGTPVSMGLNSENINVHHRIEINVQACHMYKYSYGVILTELFECTLASFHHFSVGVLKNEVA</sequence>
<dbReference type="GO" id="GO:0005634">
    <property type="term" value="C:nucleus"/>
    <property type="evidence" value="ECO:0007669"/>
    <property type="project" value="UniProtKB-SubCell"/>
</dbReference>
<dbReference type="Proteomes" id="UP000077755">
    <property type="component" value="Chromosome 5"/>
</dbReference>
<evidence type="ECO:0000313" key="6">
    <source>
        <dbReference type="EMBL" id="WOH02483.1"/>
    </source>
</evidence>
<dbReference type="EMBL" id="CP093347">
    <property type="protein sequence ID" value="WOH02483.1"/>
    <property type="molecule type" value="Genomic_DNA"/>
</dbReference>
<keyword evidence="2" id="KW-0805">Transcription regulation</keyword>
<evidence type="ECO:0000313" key="7">
    <source>
        <dbReference type="Proteomes" id="UP000077755"/>
    </source>
</evidence>
<dbReference type="InterPro" id="IPR015300">
    <property type="entry name" value="DNA-bd_pseudobarrel_sf"/>
</dbReference>
<dbReference type="AlphaFoldDB" id="A0AAF1B2S8"/>
<evidence type="ECO:0000256" key="1">
    <source>
        <dbReference type="ARBA" id="ARBA00004123"/>
    </source>
</evidence>
<evidence type="ECO:0000256" key="2">
    <source>
        <dbReference type="ARBA" id="ARBA00023015"/>
    </source>
</evidence>
<gene>
    <name evidence="6" type="ORF">DCAR_0521872</name>
</gene>
<evidence type="ECO:0000256" key="4">
    <source>
        <dbReference type="ARBA" id="ARBA00023163"/>
    </source>
</evidence>
<reference evidence="6" key="1">
    <citation type="journal article" date="2016" name="Nat. Genet.">
        <title>A high-quality carrot genome assembly provides new insights into carotenoid accumulation and asterid genome evolution.</title>
        <authorList>
            <person name="Iorizzo M."/>
            <person name="Ellison S."/>
            <person name="Senalik D."/>
            <person name="Zeng P."/>
            <person name="Satapoomin P."/>
            <person name="Huang J."/>
            <person name="Bowman M."/>
            <person name="Iovene M."/>
            <person name="Sanseverino W."/>
            <person name="Cavagnaro P."/>
            <person name="Yildiz M."/>
            <person name="Macko-Podgorni A."/>
            <person name="Moranska E."/>
            <person name="Grzebelus E."/>
            <person name="Grzebelus D."/>
            <person name="Ashrafi H."/>
            <person name="Zheng Z."/>
            <person name="Cheng S."/>
            <person name="Spooner D."/>
            <person name="Van Deynze A."/>
            <person name="Simon P."/>
        </authorList>
    </citation>
    <scope>NUCLEOTIDE SEQUENCE</scope>
    <source>
        <tissue evidence="6">Leaf</tissue>
    </source>
</reference>
<keyword evidence="7" id="KW-1185">Reference proteome</keyword>
<dbReference type="SUPFAM" id="SSF101936">
    <property type="entry name" value="DNA-binding pseudobarrel domain"/>
    <property type="match status" value="1"/>
</dbReference>
<proteinExistence type="predicted"/>
<comment type="subcellular location">
    <subcellularLocation>
        <location evidence="1">Nucleus</location>
    </subcellularLocation>
</comment>
<keyword evidence="4" id="KW-0804">Transcription</keyword>
<protein>
    <submittedName>
        <fullName evidence="6">Uncharacterized protein</fullName>
    </submittedName>
</protein>
<evidence type="ECO:0000256" key="5">
    <source>
        <dbReference type="ARBA" id="ARBA00023242"/>
    </source>
</evidence>
<name>A0AAF1B2S8_DAUCS</name>
<evidence type="ECO:0000256" key="3">
    <source>
        <dbReference type="ARBA" id="ARBA00023125"/>
    </source>
</evidence>
<keyword evidence="3" id="KW-0238">DNA-binding</keyword>
<accession>A0AAF1B2S8</accession>
<dbReference type="Gene3D" id="2.40.330.10">
    <property type="entry name" value="DNA-binding pseudobarrel domain"/>
    <property type="match status" value="1"/>
</dbReference>